<dbReference type="EMBL" id="FQXE01000012">
    <property type="protein sequence ID" value="SHI19569.1"/>
    <property type="molecule type" value="Genomic_DNA"/>
</dbReference>
<protein>
    <submittedName>
        <fullName evidence="1">Uncharacterized protein</fullName>
    </submittedName>
</protein>
<dbReference type="STRING" id="658167.SAMN04488135_112130"/>
<dbReference type="AlphaFoldDB" id="A0A1M5Z5S3"/>
<dbReference type="Proteomes" id="UP000184226">
    <property type="component" value="Unassembled WGS sequence"/>
</dbReference>
<evidence type="ECO:0000313" key="2">
    <source>
        <dbReference type="Proteomes" id="UP000184226"/>
    </source>
</evidence>
<name>A0A1M5Z5S3_9BURK</name>
<sequence length="185" mass="20231">MPMKSSTEPIVVETRRGSPAGPVQWLGQFLLYGLFALAIGVFTQWPPYHPLGEDQALIKVSVARLGQPVGECRRLTDEELAKLPPNMRDPVQCPRERSPLSMEVNVNGARMLKRVAEPGGLSRDGAAAIYERLVVSAGEQRISVRFNDDVRPGARVYEREASVALAPGQVLVIDFDAEKGGIVLQ</sequence>
<proteinExistence type="predicted"/>
<evidence type="ECO:0000313" key="1">
    <source>
        <dbReference type="EMBL" id="SHI19569.1"/>
    </source>
</evidence>
<keyword evidence="2" id="KW-1185">Reference proteome</keyword>
<organism evidence="1 2">
    <name type="scientific">Pollutimonas bauzanensis</name>
    <dbReference type="NCBI Taxonomy" id="658167"/>
    <lineage>
        <taxon>Bacteria</taxon>
        <taxon>Pseudomonadati</taxon>
        <taxon>Pseudomonadota</taxon>
        <taxon>Betaproteobacteria</taxon>
        <taxon>Burkholderiales</taxon>
        <taxon>Alcaligenaceae</taxon>
        <taxon>Pollutimonas</taxon>
    </lineage>
</organism>
<gene>
    <name evidence="1" type="ORF">SAMN04488135_112130</name>
</gene>
<accession>A0A1M5Z5S3</accession>
<reference evidence="1 2" key="1">
    <citation type="submission" date="2016-11" db="EMBL/GenBank/DDBJ databases">
        <authorList>
            <person name="Jaros S."/>
            <person name="Januszkiewicz K."/>
            <person name="Wedrychowicz H."/>
        </authorList>
    </citation>
    <scope>NUCLEOTIDE SEQUENCE [LARGE SCALE GENOMIC DNA]</scope>
    <source>
        <strain evidence="1 2">CGMCC 1.10190</strain>
    </source>
</reference>